<feature type="compositionally biased region" description="Basic and acidic residues" evidence="9">
    <location>
        <begin position="621"/>
        <end position="636"/>
    </location>
</feature>
<evidence type="ECO:0000256" key="3">
    <source>
        <dbReference type="ARBA" id="ARBA00007676"/>
    </source>
</evidence>
<dbReference type="EMBL" id="KZ678500">
    <property type="protein sequence ID" value="PSR81513.1"/>
    <property type="molecule type" value="Genomic_DNA"/>
</dbReference>
<dbReference type="OrthoDB" id="5421607at2759"/>
<dbReference type="Proteomes" id="UP000241462">
    <property type="component" value="Unassembled WGS sequence"/>
</dbReference>
<dbReference type="InParanoid" id="A0A2T3A267"/>
<dbReference type="Pfam" id="PF17004">
    <property type="entry name" value="SRP_TPR_like"/>
    <property type="match status" value="1"/>
</dbReference>
<sequence>MASKLTTLLARSSIEDHSEALAAADAALAADSKSLPAQHTKVIAMLRLERYDDALRIIAAGGDALESQCVLGKSYALYKTGALQDASELLSKYVSSSDNPDDRALRHIAAQVAYRVERFDEALSLYESLLEDESGRGSSNVDEATDLKINLLAAHAQLEWQGKGDLVPDKSKQPSREDLEAFETAYNAGCGCLARGDLAKASVLLKRAADLCETAEDLSEEDKKAELLPIVLQQAYVLALLGKDAEAAALQKSVENYENSDDAINAVGQWNGLISKSLTNPFMIQRLAELIPEANTGNARLFNHQAVGVIRNQAAVDLLSYKRSAVKNRSAHILKADATPSIDLERVTWGYLNAAAKAHLTTSAQPSIRSVVALLETRPYDVGLLLTVIQLYVHTKHYDSAIDVLHKFFKYLQEEAGEEQYQDVRFAPGLVSLAVALYRTQNRKKDIREELARAVSYWQSVVPPPSTNTSKSTLPSRSLLRDGGIELIRSAKAADLAAAGAAFERLVAQDPDDAVAQAGLIASYATTDYSKIEAHLDSLSPIESLTGDVDVAALLDAGVPAFPAPQHHTAGGSKKRKAAGGEEESEEADVKQQTQQQQQLEKSSSKKKKRTRRGKTYDPNVKPDPERWLPLRDRSNYRPKNKKGKKKAADSTQGGFVSTPTGTGTPVTEGEMLNLTGGAGQIKVEKVQQGGGGGGGGGGSGGGGKKKKGRK</sequence>
<dbReference type="Pfam" id="PF08492">
    <property type="entry name" value="SRP72"/>
    <property type="match status" value="1"/>
</dbReference>
<dbReference type="STRING" id="2025994.A0A2T3A267"/>
<name>A0A2T3A267_9PEZI</name>
<gene>
    <name evidence="11" type="ORF">BD289DRAFT_413009</name>
</gene>
<dbReference type="SUPFAM" id="SSF48452">
    <property type="entry name" value="TPR-like"/>
    <property type="match status" value="2"/>
</dbReference>
<evidence type="ECO:0000313" key="12">
    <source>
        <dbReference type="Proteomes" id="UP000241462"/>
    </source>
</evidence>
<dbReference type="GO" id="GO:0008312">
    <property type="term" value="F:7S RNA binding"/>
    <property type="evidence" value="ECO:0007669"/>
    <property type="project" value="InterPro"/>
</dbReference>
<dbReference type="InterPro" id="IPR013699">
    <property type="entry name" value="Signal_recog_part_SRP72_RNA-bd"/>
</dbReference>
<evidence type="ECO:0000256" key="4">
    <source>
        <dbReference type="ARBA" id="ARBA00018350"/>
    </source>
</evidence>
<evidence type="ECO:0000256" key="6">
    <source>
        <dbReference type="ARBA" id="ARBA00022824"/>
    </source>
</evidence>
<evidence type="ECO:0000313" key="11">
    <source>
        <dbReference type="EMBL" id="PSR81513.1"/>
    </source>
</evidence>
<keyword evidence="12" id="KW-1185">Reference proteome</keyword>
<feature type="compositionally biased region" description="Gly residues" evidence="9">
    <location>
        <begin position="689"/>
        <end position="703"/>
    </location>
</feature>
<dbReference type="AlphaFoldDB" id="A0A2T3A267"/>
<feature type="domain" description="Signal recognition particle SRP72 subunit RNA-binding" evidence="10">
    <location>
        <begin position="588"/>
        <end position="639"/>
    </location>
</feature>
<evidence type="ECO:0000256" key="1">
    <source>
        <dbReference type="ARBA" id="ARBA00004240"/>
    </source>
</evidence>
<dbReference type="InterPro" id="IPR031545">
    <property type="entry name" value="SRP72_TPR-like"/>
</dbReference>
<dbReference type="GO" id="GO:0005786">
    <property type="term" value="C:signal recognition particle, endoplasmic reticulum targeting"/>
    <property type="evidence" value="ECO:0007669"/>
    <property type="project" value="UniProtKB-KW"/>
</dbReference>
<dbReference type="PIRSF" id="PIRSF038922">
    <property type="entry name" value="SRP72"/>
    <property type="match status" value="1"/>
</dbReference>
<organism evidence="11 12">
    <name type="scientific">Coniella lustricola</name>
    <dbReference type="NCBI Taxonomy" id="2025994"/>
    <lineage>
        <taxon>Eukaryota</taxon>
        <taxon>Fungi</taxon>
        <taxon>Dikarya</taxon>
        <taxon>Ascomycota</taxon>
        <taxon>Pezizomycotina</taxon>
        <taxon>Sordariomycetes</taxon>
        <taxon>Sordariomycetidae</taxon>
        <taxon>Diaporthales</taxon>
        <taxon>Schizoparmaceae</taxon>
        <taxon>Coniella</taxon>
    </lineage>
</organism>
<dbReference type="InterPro" id="IPR011990">
    <property type="entry name" value="TPR-like_helical_dom_sf"/>
</dbReference>
<evidence type="ECO:0000256" key="5">
    <source>
        <dbReference type="ARBA" id="ARBA00022490"/>
    </source>
</evidence>
<comment type="similarity">
    <text evidence="3">Belongs to the SRP72 family.</text>
</comment>
<evidence type="ECO:0000256" key="8">
    <source>
        <dbReference type="ARBA" id="ARBA00023274"/>
    </source>
</evidence>
<comment type="subcellular location">
    <subcellularLocation>
        <location evidence="2">Cytoplasm</location>
    </subcellularLocation>
    <subcellularLocation>
        <location evidence="1">Endoplasmic reticulum</location>
    </subcellularLocation>
</comment>
<protein>
    <recommendedName>
        <fullName evidence="4">Signal recognition particle subunit SRP72</fullName>
    </recommendedName>
</protein>
<reference evidence="11 12" key="1">
    <citation type="journal article" date="2018" name="Mycol. Prog.">
        <title>Coniella lustricola, a new species from submerged detritus.</title>
        <authorList>
            <person name="Raudabaugh D.B."/>
            <person name="Iturriaga T."/>
            <person name="Carver A."/>
            <person name="Mondo S."/>
            <person name="Pangilinan J."/>
            <person name="Lipzen A."/>
            <person name="He G."/>
            <person name="Amirebrahimi M."/>
            <person name="Grigoriev I.V."/>
            <person name="Miller A.N."/>
        </authorList>
    </citation>
    <scope>NUCLEOTIDE SEQUENCE [LARGE SCALE GENOMIC DNA]</scope>
    <source>
        <strain evidence="11 12">B22-T-1</strain>
    </source>
</reference>
<keyword evidence="8" id="KW-0687">Ribonucleoprotein</keyword>
<dbReference type="GO" id="GO:0006614">
    <property type="term" value="P:SRP-dependent cotranslational protein targeting to membrane"/>
    <property type="evidence" value="ECO:0007669"/>
    <property type="project" value="InterPro"/>
</dbReference>
<dbReference type="FunCoup" id="A0A2T3A267">
    <property type="interactions" value="912"/>
</dbReference>
<feature type="region of interest" description="Disordered" evidence="9">
    <location>
        <begin position="562"/>
        <end position="711"/>
    </location>
</feature>
<dbReference type="InterPro" id="IPR026270">
    <property type="entry name" value="SRP72"/>
</dbReference>
<dbReference type="GO" id="GO:0005783">
    <property type="term" value="C:endoplasmic reticulum"/>
    <property type="evidence" value="ECO:0007669"/>
    <property type="project" value="UniProtKB-SubCell"/>
</dbReference>
<accession>A0A2T3A267</accession>
<evidence type="ECO:0000256" key="7">
    <source>
        <dbReference type="ARBA" id="ARBA00023135"/>
    </source>
</evidence>
<feature type="compositionally biased region" description="Basic residues" evidence="9">
    <location>
        <begin position="637"/>
        <end position="646"/>
    </location>
</feature>
<proteinExistence type="inferred from homology"/>
<feature type="compositionally biased region" description="Basic residues" evidence="9">
    <location>
        <begin position="605"/>
        <end position="614"/>
    </location>
</feature>
<feature type="compositionally biased region" description="Low complexity" evidence="9">
    <location>
        <begin position="591"/>
        <end position="602"/>
    </location>
</feature>
<evidence type="ECO:0000256" key="2">
    <source>
        <dbReference type="ARBA" id="ARBA00004496"/>
    </source>
</evidence>
<evidence type="ECO:0000259" key="10">
    <source>
        <dbReference type="Pfam" id="PF08492"/>
    </source>
</evidence>
<dbReference type="GO" id="GO:0043022">
    <property type="term" value="F:ribosome binding"/>
    <property type="evidence" value="ECO:0007669"/>
    <property type="project" value="TreeGrafter"/>
</dbReference>
<evidence type="ECO:0000256" key="9">
    <source>
        <dbReference type="SAM" id="MobiDB-lite"/>
    </source>
</evidence>
<dbReference type="PANTHER" id="PTHR14094:SF9">
    <property type="entry name" value="SIGNAL RECOGNITION PARTICLE SUBUNIT SRP72"/>
    <property type="match status" value="1"/>
</dbReference>
<keyword evidence="6" id="KW-0256">Endoplasmic reticulum</keyword>
<keyword evidence="5" id="KW-0963">Cytoplasm</keyword>
<feature type="compositionally biased region" description="Low complexity" evidence="9">
    <location>
        <begin position="654"/>
        <end position="671"/>
    </location>
</feature>
<keyword evidence="7" id="KW-0733">Signal recognition particle</keyword>
<dbReference type="Gene3D" id="1.25.40.10">
    <property type="entry name" value="Tetratricopeptide repeat domain"/>
    <property type="match status" value="1"/>
</dbReference>
<dbReference type="PANTHER" id="PTHR14094">
    <property type="entry name" value="SIGNAL RECOGNITION PARTICLE 72"/>
    <property type="match status" value="1"/>
</dbReference>